<protein>
    <recommendedName>
        <fullName evidence="2">Polyketide cyclase/dehydrase</fullName>
    </recommendedName>
</protein>
<dbReference type="Pfam" id="PF10604">
    <property type="entry name" value="Polyketide_cyc2"/>
    <property type="match status" value="1"/>
</dbReference>
<evidence type="ECO:0000313" key="1">
    <source>
        <dbReference type="EMBL" id="CAA9510569.1"/>
    </source>
</evidence>
<dbReference type="SUPFAM" id="SSF55961">
    <property type="entry name" value="Bet v1-like"/>
    <property type="match status" value="1"/>
</dbReference>
<sequence>MATRTVDVVRPCAASREAVWELLADVSTWTEWGLFDEARLETPGPDEPQGVGARRLLRTDRARNLDEIFVHEPPHRLAWLVIKGSLPVRNLRSEVQLTEIPGGTEIWWRYSYEPRIFGTAWILDRNLKLFLADATRRLAVRAETGAPAADDD</sequence>
<dbReference type="EMBL" id="CADCVP010000266">
    <property type="protein sequence ID" value="CAA9510569.1"/>
    <property type="molecule type" value="Genomic_DNA"/>
</dbReference>
<dbReference type="InterPro" id="IPR019587">
    <property type="entry name" value="Polyketide_cyclase/dehydratase"/>
</dbReference>
<dbReference type="AlphaFoldDB" id="A0A6J4T1G2"/>
<dbReference type="Gene3D" id="3.30.530.20">
    <property type="match status" value="1"/>
</dbReference>
<gene>
    <name evidence="1" type="ORF">AVDCRST_MAG69-2462</name>
</gene>
<reference evidence="1" key="1">
    <citation type="submission" date="2020-02" db="EMBL/GenBank/DDBJ databases">
        <authorList>
            <person name="Meier V. D."/>
        </authorList>
    </citation>
    <scope>NUCLEOTIDE SEQUENCE</scope>
    <source>
        <strain evidence="1">AVDCRST_MAG69</strain>
    </source>
</reference>
<organism evidence="1">
    <name type="scientific">uncultured Solirubrobacteraceae bacterium</name>
    <dbReference type="NCBI Taxonomy" id="1162706"/>
    <lineage>
        <taxon>Bacteria</taxon>
        <taxon>Bacillati</taxon>
        <taxon>Actinomycetota</taxon>
        <taxon>Thermoleophilia</taxon>
        <taxon>Solirubrobacterales</taxon>
        <taxon>Solirubrobacteraceae</taxon>
        <taxon>environmental samples</taxon>
    </lineage>
</organism>
<proteinExistence type="predicted"/>
<accession>A0A6J4T1G2</accession>
<dbReference type="InterPro" id="IPR023393">
    <property type="entry name" value="START-like_dom_sf"/>
</dbReference>
<evidence type="ECO:0008006" key="2">
    <source>
        <dbReference type="Google" id="ProtNLM"/>
    </source>
</evidence>
<name>A0A6J4T1G2_9ACTN</name>
<dbReference type="CDD" id="cd07821">
    <property type="entry name" value="PYR_PYL_RCAR_like"/>
    <property type="match status" value="1"/>
</dbReference>